<dbReference type="InterPro" id="IPR006073">
    <property type="entry name" value="GTP-bd"/>
</dbReference>
<dbReference type="Proteomes" id="UP000521872">
    <property type="component" value="Unassembled WGS sequence"/>
</dbReference>
<feature type="domain" description="G" evidence="1">
    <location>
        <begin position="20"/>
        <end position="87"/>
    </location>
</feature>
<reference evidence="2 3" key="1">
    <citation type="submission" date="2019-12" db="EMBL/GenBank/DDBJ databases">
        <authorList>
            <person name="Floudas D."/>
            <person name="Bentzer J."/>
            <person name="Ahren D."/>
            <person name="Johansson T."/>
            <person name="Persson P."/>
            <person name="Tunlid A."/>
        </authorList>
    </citation>
    <scope>NUCLEOTIDE SEQUENCE [LARGE SCALE GENOMIC DNA]</scope>
    <source>
        <strain evidence="2 3">CBS 102.39</strain>
    </source>
</reference>
<keyword evidence="3" id="KW-1185">Reference proteome</keyword>
<dbReference type="Gene3D" id="3.40.50.300">
    <property type="entry name" value="P-loop containing nucleotide triphosphate hydrolases"/>
    <property type="match status" value="2"/>
</dbReference>
<feature type="domain" description="G" evidence="1">
    <location>
        <begin position="241"/>
        <end position="305"/>
    </location>
</feature>
<comment type="caution">
    <text evidence="2">The sequence shown here is derived from an EMBL/GenBank/DDBJ whole genome shotgun (WGS) entry which is preliminary data.</text>
</comment>
<dbReference type="Pfam" id="PF01926">
    <property type="entry name" value="MMR_HSR1"/>
    <property type="match status" value="2"/>
</dbReference>
<dbReference type="PANTHER" id="PTHR32046:SF11">
    <property type="entry name" value="IMMUNE-ASSOCIATED NUCLEOTIDE-BINDING PROTEIN 10-LIKE"/>
    <property type="match status" value="1"/>
</dbReference>
<evidence type="ECO:0000313" key="3">
    <source>
        <dbReference type="Proteomes" id="UP000521872"/>
    </source>
</evidence>
<dbReference type="EMBL" id="JAACJL010000044">
    <property type="protein sequence ID" value="KAF4614549.1"/>
    <property type="molecule type" value="Genomic_DNA"/>
</dbReference>
<gene>
    <name evidence="2" type="ORF">D9613_003467</name>
</gene>
<dbReference type="PANTHER" id="PTHR32046">
    <property type="entry name" value="G DOMAIN-CONTAINING PROTEIN"/>
    <property type="match status" value="1"/>
</dbReference>
<dbReference type="SUPFAM" id="SSF52540">
    <property type="entry name" value="P-loop containing nucleoside triphosphate hydrolases"/>
    <property type="match status" value="2"/>
</dbReference>
<proteinExistence type="predicted"/>
<organism evidence="2 3">
    <name type="scientific">Agrocybe pediades</name>
    <dbReference type="NCBI Taxonomy" id="84607"/>
    <lineage>
        <taxon>Eukaryota</taxon>
        <taxon>Fungi</taxon>
        <taxon>Dikarya</taxon>
        <taxon>Basidiomycota</taxon>
        <taxon>Agaricomycotina</taxon>
        <taxon>Agaricomycetes</taxon>
        <taxon>Agaricomycetidae</taxon>
        <taxon>Agaricales</taxon>
        <taxon>Agaricineae</taxon>
        <taxon>Strophariaceae</taxon>
        <taxon>Agrocybe</taxon>
    </lineage>
</organism>
<evidence type="ECO:0000313" key="2">
    <source>
        <dbReference type="EMBL" id="KAF4614549.1"/>
    </source>
</evidence>
<dbReference type="AlphaFoldDB" id="A0A8H4VNQ7"/>
<protein>
    <recommendedName>
        <fullName evidence="1">G domain-containing protein</fullName>
    </recommendedName>
</protein>
<name>A0A8H4VNQ7_9AGAR</name>
<dbReference type="InterPro" id="IPR027417">
    <property type="entry name" value="P-loop_NTPase"/>
</dbReference>
<sequence>MPSKIAMSIHSRIRQDDIVILIMGITGTGKSTLIDHLATGQPGTIVRAGDGLTSCTQDVAMFVVNNHFSNRIILVDTPGFGDTNRTDMEVLENISNFLADLYRNNISPHGIIYTHRITDNRMSEAQCRALRCFHRLCGDYACSNILFVTTMWDEERSGKRAEEMQRCLREKYWRDMISLGASTTPYWNTPQSALETLKNFVGRRQGLSRIPLQIQLDIVDKRLTLGETEAARALQPPKVAVLLLGLTGAGKSTFVNTAAESSRARVGQELTSTSICVERFLVDHPRKLTSLIFVDPPGLDHTSVSDGEVVKKISESLGALNRSLPDALFGGVIYLHDISESRTQSPIGTTILTLLSVPEPSKHILLATTKWNKAMTDPEENNSRHLELVNGAWKQIRERGALVGKFEDPENSESAWGLVDLLLDRQPLDLQLAHSELNALQEKLRTLTPQKRRGFFTKLFKKLFGR</sequence>
<dbReference type="CDD" id="cd00882">
    <property type="entry name" value="Ras_like_GTPase"/>
    <property type="match status" value="2"/>
</dbReference>
<evidence type="ECO:0000259" key="1">
    <source>
        <dbReference type="Pfam" id="PF01926"/>
    </source>
</evidence>
<accession>A0A8H4VNQ7</accession>
<dbReference type="GO" id="GO:0005525">
    <property type="term" value="F:GTP binding"/>
    <property type="evidence" value="ECO:0007669"/>
    <property type="project" value="InterPro"/>
</dbReference>